<keyword evidence="14" id="KW-0325">Glycoprotein</keyword>
<dbReference type="AlphaFoldDB" id="D3B8S4"/>
<comment type="pathway">
    <text evidence="3">Protein modification; protein glycosylation.</text>
</comment>
<keyword evidence="13 20" id="KW-1015">Disulfide bond</keyword>
<feature type="binding site" evidence="19">
    <location>
        <position position="568"/>
    </location>
    <ligand>
        <name>Ca(2+)</name>
        <dbReference type="ChEBI" id="CHEBI:29108"/>
    </ligand>
</feature>
<evidence type="ECO:0000256" key="10">
    <source>
        <dbReference type="ARBA" id="ARBA00022989"/>
    </source>
</evidence>
<dbReference type="FunFam" id="1.50.10.10:FF:000017">
    <property type="entry name" value="alpha-1,2-Mannosidase"/>
    <property type="match status" value="1"/>
</dbReference>
<keyword evidence="24" id="KW-1185">Reference proteome</keyword>
<evidence type="ECO:0000256" key="20">
    <source>
        <dbReference type="PIRSR" id="PIRSR601382-3"/>
    </source>
</evidence>
<dbReference type="PANTHER" id="PTHR11742:SF6">
    <property type="entry name" value="MANNOSYL-OLIGOSACCHARIDE ALPHA-1,2-MANNOSIDASE IA-RELATED"/>
    <property type="match status" value="1"/>
</dbReference>
<evidence type="ECO:0000256" key="5">
    <source>
        <dbReference type="ARBA" id="ARBA00022692"/>
    </source>
</evidence>
<reference evidence="23 24" key="1">
    <citation type="journal article" date="2011" name="Genome Res.">
        <title>Phylogeny-wide analysis of social amoeba genomes highlights ancient origins for complex intercellular communication.</title>
        <authorList>
            <person name="Heidel A.J."/>
            <person name="Lawal H.M."/>
            <person name="Felder M."/>
            <person name="Schilde C."/>
            <person name="Helps N.R."/>
            <person name="Tunggal B."/>
            <person name="Rivero F."/>
            <person name="John U."/>
            <person name="Schleicher M."/>
            <person name="Eichinger L."/>
            <person name="Platzer M."/>
            <person name="Noegel A.A."/>
            <person name="Schaap P."/>
            <person name="Gloeckner G."/>
        </authorList>
    </citation>
    <scope>NUCLEOTIDE SEQUENCE [LARGE SCALE GENOMIC DNA]</scope>
    <source>
        <strain evidence="24">ATCC 26659 / Pp 5 / PN500</strain>
    </source>
</reference>
<dbReference type="InterPro" id="IPR012341">
    <property type="entry name" value="6hp_glycosidase-like_sf"/>
</dbReference>
<dbReference type="Gene3D" id="1.50.10.10">
    <property type="match status" value="1"/>
</dbReference>
<dbReference type="GO" id="GO:0000139">
    <property type="term" value="C:Golgi membrane"/>
    <property type="evidence" value="ECO:0007669"/>
    <property type="project" value="UniProtKB-SubCell"/>
</dbReference>
<keyword evidence="11" id="KW-0333">Golgi apparatus</keyword>
<evidence type="ECO:0000256" key="18">
    <source>
        <dbReference type="PIRSR" id="PIRSR601382-1"/>
    </source>
</evidence>
<dbReference type="InterPro" id="IPR001382">
    <property type="entry name" value="Glyco_hydro_47"/>
</dbReference>
<evidence type="ECO:0000256" key="15">
    <source>
        <dbReference type="ARBA" id="ARBA00023295"/>
    </source>
</evidence>
<evidence type="ECO:0000256" key="11">
    <source>
        <dbReference type="ARBA" id="ARBA00023034"/>
    </source>
</evidence>
<evidence type="ECO:0000256" key="19">
    <source>
        <dbReference type="PIRSR" id="PIRSR601382-2"/>
    </source>
</evidence>
<keyword evidence="9" id="KW-0735">Signal-anchor</keyword>
<dbReference type="OMA" id="NICFACL"/>
<keyword evidence="15 21" id="KW-0326">Glycosidase</keyword>
<evidence type="ECO:0000256" key="16">
    <source>
        <dbReference type="ARBA" id="ARBA00047669"/>
    </source>
</evidence>
<keyword evidence="5" id="KW-0812">Transmembrane</keyword>
<dbReference type="EC" id="3.2.1.-" evidence="21"/>
<dbReference type="GO" id="GO:0005975">
    <property type="term" value="P:carbohydrate metabolic process"/>
    <property type="evidence" value="ECO:0007669"/>
    <property type="project" value="InterPro"/>
</dbReference>
<feature type="active site" evidence="18">
    <location>
        <position position="482"/>
    </location>
</feature>
<dbReference type="InterPro" id="IPR036026">
    <property type="entry name" value="Seven-hairpin_glycosidases"/>
</dbReference>
<sequence length="581" mass="65678">MLKKNVVLAVFTAVFLIGSITILSFDSSKPMREPPSVSIKWKNVLVSNITNKVKTTKKPDIYKPGDFIPKDSKTPSTTGDAANNGVPLINDEQKKGGGHEMNRASPFDKTKLAYEANREKNIERASAVRNAMKFAWDRYVEFAWGDDELTPLQKKGKNWFHLGLSIVDGMDTLYFMGLEEEFATAREWVATKLDHRKDTGEGLSVFEVTIRMLGAYLAMYEQTGDQMFLEKAEDIGNILLMAFPSDSPFPKTYLNFAKGTAKIPSWSGNCLIMADVGTLFIEFTHLSKLTGKSVWADKAAAILDKLDAMPKTTKGLIPIYVRPDGSGPCGSTLSMGSMADSYYEYLLKMWLYTPETHPQHNQYRRMYLEAVEAMHETLYTVSPKGEGYLSIIYGRENSHTMEHLACMAGGMFALGVAANITQDDKLNKKHFEMAEQVTKTCVNSYFNSKSGLGPEQIYFDPRTGEQNIYGSHGKSEFILRPEAIESVFYMWRLTGDPKYQDWGWKMFEALEKHCRTPNGFVGIRDVNKPEGAKDDIQQSFFLAETIKYFYLLFADPSIIPLDKYVFNTEAHPIPIQRELKY</sequence>
<feature type="active site" description="Proton donor" evidence="18">
    <location>
        <position position="207"/>
    </location>
</feature>
<dbReference type="GO" id="GO:0009100">
    <property type="term" value="P:glycoprotein metabolic process"/>
    <property type="evidence" value="ECO:0007669"/>
    <property type="project" value="UniProtKB-ARBA"/>
</dbReference>
<feature type="active site" evidence="18">
    <location>
        <position position="340"/>
    </location>
</feature>
<evidence type="ECO:0000256" key="8">
    <source>
        <dbReference type="ARBA" id="ARBA00022837"/>
    </source>
</evidence>
<feature type="compositionally biased region" description="Basic and acidic residues" evidence="22">
    <location>
        <begin position="64"/>
        <end position="73"/>
    </location>
</feature>
<evidence type="ECO:0000256" key="3">
    <source>
        <dbReference type="ARBA" id="ARBA00004922"/>
    </source>
</evidence>
<dbReference type="EMBL" id="ADBJ01000020">
    <property type="protein sequence ID" value="EFA82442.1"/>
    <property type="molecule type" value="Genomic_DNA"/>
</dbReference>
<dbReference type="GO" id="GO:0005509">
    <property type="term" value="F:calcium ion binding"/>
    <property type="evidence" value="ECO:0007669"/>
    <property type="project" value="InterPro"/>
</dbReference>
<dbReference type="FunCoup" id="D3B8S4">
    <property type="interactions" value="400"/>
</dbReference>
<evidence type="ECO:0000313" key="23">
    <source>
        <dbReference type="EMBL" id="EFA82442.1"/>
    </source>
</evidence>
<keyword evidence="7 21" id="KW-0378">Hydrolase</keyword>
<feature type="region of interest" description="Disordered" evidence="22">
    <location>
        <begin position="64"/>
        <end position="102"/>
    </location>
</feature>
<dbReference type="RefSeq" id="XP_020434559.1">
    <property type="nucleotide sequence ID" value="XM_020575764.1"/>
</dbReference>
<dbReference type="Pfam" id="PF01532">
    <property type="entry name" value="Glyco_hydro_47"/>
    <property type="match status" value="1"/>
</dbReference>
<evidence type="ECO:0000256" key="1">
    <source>
        <dbReference type="ARBA" id="ARBA00001913"/>
    </source>
</evidence>
<proteinExistence type="inferred from homology"/>
<accession>D3B8S4</accession>
<dbReference type="STRING" id="670386.D3B8S4"/>
<evidence type="ECO:0000256" key="7">
    <source>
        <dbReference type="ARBA" id="ARBA00022801"/>
    </source>
</evidence>
<evidence type="ECO:0000256" key="17">
    <source>
        <dbReference type="ARBA" id="ARBA00048605"/>
    </source>
</evidence>
<evidence type="ECO:0000256" key="4">
    <source>
        <dbReference type="ARBA" id="ARBA00007658"/>
    </source>
</evidence>
<evidence type="ECO:0000256" key="9">
    <source>
        <dbReference type="ARBA" id="ARBA00022968"/>
    </source>
</evidence>
<evidence type="ECO:0000256" key="22">
    <source>
        <dbReference type="SAM" id="MobiDB-lite"/>
    </source>
</evidence>
<keyword evidence="12" id="KW-0472">Membrane</keyword>
<name>D3B8S4_HETP5</name>
<keyword evidence="10" id="KW-1133">Transmembrane helix</keyword>
<keyword evidence="8 19" id="KW-0106">Calcium</keyword>
<evidence type="ECO:0000256" key="13">
    <source>
        <dbReference type="ARBA" id="ARBA00023157"/>
    </source>
</evidence>
<dbReference type="PRINTS" id="PR00747">
    <property type="entry name" value="GLYHDRLASE47"/>
</dbReference>
<evidence type="ECO:0000256" key="2">
    <source>
        <dbReference type="ARBA" id="ARBA00004323"/>
    </source>
</evidence>
<dbReference type="Proteomes" id="UP000001396">
    <property type="component" value="Unassembled WGS sequence"/>
</dbReference>
<comment type="subcellular location">
    <subcellularLocation>
        <location evidence="2">Golgi apparatus membrane</location>
        <topology evidence="2">Single-pass type II membrane protein</topology>
    </subcellularLocation>
</comment>
<evidence type="ECO:0000256" key="21">
    <source>
        <dbReference type="RuleBase" id="RU361193"/>
    </source>
</evidence>
<gene>
    <name evidence="23" type="ORF">PPL_04867</name>
</gene>
<dbReference type="GO" id="GO:0004571">
    <property type="term" value="F:mannosyl-oligosaccharide 1,2-alpha-mannosidase activity"/>
    <property type="evidence" value="ECO:0007669"/>
    <property type="project" value="UniProtKB-EC"/>
</dbReference>
<comment type="caution">
    <text evidence="23">The sequence shown here is derived from an EMBL/GenBank/DDBJ whole genome shotgun (WGS) entry which is preliminary data.</text>
</comment>
<evidence type="ECO:0000313" key="24">
    <source>
        <dbReference type="Proteomes" id="UP000001396"/>
    </source>
</evidence>
<evidence type="ECO:0000256" key="14">
    <source>
        <dbReference type="ARBA" id="ARBA00023180"/>
    </source>
</evidence>
<keyword evidence="6 19" id="KW-0479">Metal-binding</keyword>
<feature type="compositionally biased region" description="Basic and acidic residues" evidence="22">
    <location>
        <begin position="91"/>
        <end position="102"/>
    </location>
</feature>
<dbReference type="PANTHER" id="PTHR11742">
    <property type="entry name" value="MANNOSYL-OLIGOSACCHARIDE ALPHA-1,2-MANNOSIDASE-RELATED"/>
    <property type="match status" value="1"/>
</dbReference>
<organism evidence="23 24">
    <name type="scientific">Heterostelium pallidum (strain ATCC 26659 / Pp 5 / PN500)</name>
    <name type="common">Cellular slime mold</name>
    <name type="synonym">Polysphondylium pallidum</name>
    <dbReference type="NCBI Taxonomy" id="670386"/>
    <lineage>
        <taxon>Eukaryota</taxon>
        <taxon>Amoebozoa</taxon>
        <taxon>Evosea</taxon>
        <taxon>Eumycetozoa</taxon>
        <taxon>Dictyostelia</taxon>
        <taxon>Acytosteliales</taxon>
        <taxon>Acytosteliaceae</taxon>
        <taxon>Heterostelium</taxon>
    </lineage>
</organism>
<evidence type="ECO:0000256" key="6">
    <source>
        <dbReference type="ARBA" id="ARBA00022723"/>
    </source>
</evidence>
<dbReference type="SUPFAM" id="SSF48225">
    <property type="entry name" value="Seven-hairpin glycosidases"/>
    <property type="match status" value="1"/>
</dbReference>
<evidence type="ECO:0000256" key="12">
    <source>
        <dbReference type="ARBA" id="ARBA00023136"/>
    </source>
</evidence>
<dbReference type="GO" id="GO:0005783">
    <property type="term" value="C:endoplasmic reticulum"/>
    <property type="evidence" value="ECO:0007669"/>
    <property type="project" value="TreeGrafter"/>
</dbReference>
<dbReference type="InterPro" id="IPR050749">
    <property type="entry name" value="Glycosyl_Hydrolase_47"/>
</dbReference>
<feature type="disulfide bond" evidence="20">
    <location>
        <begin position="406"/>
        <end position="441"/>
    </location>
</feature>
<protein>
    <recommendedName>
        <fullName evidence="21">alpha-1,2-Mannosidase</fullName>
        <ecNumber evidence="21">3.2.1.-</ecNumber>
    </recommendedName>
</protein>
<comment type="cofactor">
    <cofactor evidence="1 19">
        <name>Ca(2+)</name>
        <dbReference type="ChEBI" id="CHEBI:29108"/>
    </cofactor>
</comment>
<comment type="similarity">
    <text evidence="4 21">Belongs to the glycosyl hydrolase 47 family.</text>
</comment>
<comment type="catalytic activity">
    <reaction evidence="16">
        <text>N(4)-(alpha-D-Man-(1-&gt;2)-alpha-D-Man-(1-&gt;2)-alpha-D-Man-(1-&gt;3)-[alpha-D-Man-(1-&gt;3)-[alpha-D-Man-(1-&gt;2)-alpha-D-Man-(1-&gt;6)]-alpha-D-Man-(1-&gt;6)]-beta-D-Man-(1-&gt;4)-beta-D-GlcNAc-(1-&gt;4)-beta-D-GlcNAc)-L-asparaginyl-[protein] (N-glucan mannose isomer 8A1,2,3B1,3) + 3 H2O = N(4)-(alpha-D-Man-(1-&gt;3)-[alpha-D-Man-(1-&gt;3)-[alpha-D-Man-(1-&gt;6)]-alpha-D-Man-(1-&gt;6)]-beta-D-Man-(1-&gt;4)-beta-D-GlcNAc-(1-&gt;4)-beta-D-GlcNAc)-L-asparaginyl-[protein] (N-glucan mannose isomer 5A1,2) + 3 beta-D-mannose</text>
        <dbReference type="Rhea" id="RHEA:56028"/>
        <dbReference type="Rhea" id="RHEA-COMP:14358"/>
        <dbReference type="Rhea" id="RHEA-COMP:14367"/>
        <dbReference type="ChEBI" id="CHEBI:15377"/>
        <dbReference type="ChEBI" id="CHEBI:28563"/>
        <dbReference type="ChEBI" id="CHEBI:59087"/>
        <dbReference type="ChEBI" id="CHEBI:60628"/>
        <dbReference type="EC" id="3.2.1.113"/>
    </reaction>
</comment>
<comment type="catalytic activity">
    <reaction evidence="17">
        <text>N(4)-(alpha-D-Man-(1-&gt;2)-alpha-D-Man-(1-&gt;2)-alpha-D-Man-(1-&gt;3)-[alpha-D-Man-(1-&gt;2)-alpha-D-Man-(1-&gt;3)-[alpha-D-Man-(1-&gt;2)-alpha-D-Man-(1-&gt;6)]-alpha-D-Man-(1-&gt;6)]-beta-D-Man-(1-&gt;4)-beta-D-GlcNAc-(1-&gt;4)-beta-D-GlcNAc)-L-asparaginyl-[protein] (N-glucan mannose isomer 9A1,2,3B1,2,3) + 4 H2O = N(4)-(alpha-D-Man-(1-&gt;3)-[alpha-D-Man-(1-&gt;3)-[alpha-D-Man-(1-&gt;6)]-alpha-D-Man-(1-&gt;6)]-beta-D-Man-(1-&gt;4)-beta-D-GlcNAc-(1-&gt;4)-beta-D-GlcNAc)-L-asparaginyl-[protein] (N-glucan mannose isomer 5A1,2) + 4 beta-D-mannose</text>
        <dbReference type="Rhea" id="RHEA:56008"/>
        <dbReference type="Rhea" id="RHEA-COMP:14356"/>
        <dbReference type="Rhea" id="RHEA-COMP:14367"/>
        <dbReference type="ChEBI" id="CHEBI:15377"/>
        <dbReference type="ChEBI" id="CHEBI:28563"/>
        <dbReference type="ChEBI" id="CHEBI:59087"/>
        <dbReference type="ChEBI" id="CHEBI:139493"/>
        <dbReference type="EC" id="3.2.1.113"/>
    </reaction>
</comment>
<dbReference type="GeneID" id="31360354"/>
<feature type="active site" description="Proton donor" evidence="18">
    <location>
        <position position="455"/>
    </location>
</feature>
<dbReference type="InParanoid" id="D3B8S4"/>